<dbReference type="NCBIfam" id="TIGR03696">
    <property type="entry name" value="Rhs_assc_core"/>
    <property type="match status" value="1"/>
</dbReference>
<dbReference type="Proteomes" id="UP000244677">
    <property type="component" value="Chromosome"/>
</dbReference>
<dbReference type="InterPro" id="IPR022385">
    <property type="entry name" value="Rhs_assc_core"/>
</dbReference>
<dbReference type="AlphaFoldDB" id="A0A2S1LR79"/>
<dbReference type="PANTHER" id="PTHR32305">
    <property type="match status" value="1"/>
</dbReference>
<dbReference type="PANTHER" id="PTHR32305:SF15">
    <property type="entry name" value="PROTEIN RHSA-RELATED"/>
    <property type="match status" value="1"/>
</dbReference>
<dbReference type="Gene3D" id="2.180.10.10">
    <property type="entry name" value="RHS repeat-associated core"/>
    <property type="match status" value="1"/>
</dbReference>
<keyword evidence="2" id="KW-1185">Reference proteome</keyword>
<evidence type="ECO:0000313" key="1">
    <source>
        <dbReference type="EMBL" id="AWG26265.1"/>
    </source>
</evidence>
<dbReference type="KEGG" id="fki:FK004_14010"/>
<evidence type="ECO:0000313" key="2">
    <source>
        <dbReference type="Proteomes" id="UP000244677"/>
    </source>
</evidence>
<protein>
    <recommendedName>
        <fullName evidence="3">RHS repeat-associated core domain-containing protein</fullName>
    </recommendedName>
</protein>
<accession>A0A2S1LR79</accession>
<proteinExistence type="predicted"/>
<organism evidence="1 2">
    <name type="scientific">Flavobacterium kingsejongi</name>
    <dbReference type="NCBI Taxonomy" id="1678728"/>
    <lineage>
        <taxon>Bacteria</taxon>
        <taxon>Pseudomonadati</taxon>
        <taxon>Bacteroidota</taxon>
        <taxon>Flavobacteriia</taxon>
        <taxon>Flavobacteriales</taxon>
        <taxon>Flavobacteriaceae</taxon>
        <taxon>Flavobacterium</taxon>
    </lineage>
</organism>
<reference evidence="1 2" key="1">
    <citation type="submission" date="2017-04" db="EMBL/GenBank/DDBJ databases">
        <title>Complete genome sequence of Flavobacterium kingsejong AJ004.</title>
        <authorList>
            <person name="Lee P.C."/>
        </authorList>
    </citation>
    <scope>NUCLEOTIDE SEQUENCE [LARGE SCALE GENOMIC DNA]</scope>
    <source>
        <strain evidence="1 2">AJ004</strain>
    </source>
</reference>
<name>A0A2S1LR79_9FLAO</name>
<dbReference type="EMBL" id="CP020919">
    <property type="protein sequence ID" value="AWG26265.1"/>
    <property type="molecule type" value="Genomic_DNA"/>
</dbReference>
<sequence length="246" mass="28190">MWLFLTIYNYTDHLGNVRVPYTKDPLSGLPKIVEESNYYPFGMKHANYNDYAPPAPGVANKGYQYKYNGQEYQQEFDLDQYSMPFRQYDPAIGRWTSIDPIVQFSLSPYNGFGNNPVLWSDPTGAYAEYNWKAHDNGYMGLTNIGGTNYDYEGNEDNKAVFSLKTTAKLYFEGKDVSTLTENDKQNIFKTNATETIGVLLWEFATGTGLENRSFNYGEHPFATQFMDGRMQIPVILITPFRFKVST</sequence>
<gene>
    <name evidence="1" type="ORF">FK004_14010</name>
</gene>
<evidence type="ECO:0008006" key="3">
    <source>
        <dbReference type="Google" id="ProtNLM"/>
    </source>
</evidence>
<dbReference type="InterPro" id="IPR050708">
    <property type="entry name" value="T6SS_VgrG/RHS"/>
</dbReference>